<dbReference type="SUPFAM" id="SSF51735">
    <property type="entry name" value="NAD(P)-binding Rossmann-fold domains"/>
    <property type="match status" value="1"/>
</dbReference>
<protein>
    <recommendedName>
        <fullName evidence="4 6">dTDP-4-dehydrorhamnose reductase</fullName>
        <ecNumber evidence="3 6">1.1.1.133</ecNumber>
    </recommendedName>
</protein>
<dbReference type="UniPathway" id="UPA00124"/>
<dbReference type="Proteomes" id="UP000230859">
    <property type="component" value="Unassembled WGS sequence"/>
</dbReference>
<dbReference type="PANTHER" id="PTHR10491:SF4">
    <property type="entry name" value="METHIONINE ADENOSYLTRANSFERASE 2 SUBUNIT BETA"/>
    <property type="match status" value="1"/>
</dbReference>
<comment type="catalytic activity">
    <reaction evidence="5">
        <text>dTDP-beta-L-rhamnose + NADP(+) = dTDP-4-dehydro-beta-L-rhamnose + NADPH + H(+)</text>
        <dbReference type="Rhea" id="RHEA:21796"/>
        <dbReference type="ChEBI" id="CHEBI:15378"/>
        <dbReference type="ChEBI" id="CHEBI:57510"/>
        <dbReference type="ChEBI" id="CHEBI:57783"/>
        <dbReference type="ChEBI" id="CHEBI:58349"/>
        <dbReference type="ChEBI" id="CHEBI:62830"/>
        <dbReference type="EC" id="1.1.1.133"/>
    </reaction>
</comment>
<dbReference type="NCBIfam" id="TIGR01214">
    <property type="entry name" value="rmlD"/>
    <property type="match status" value="1"/>
</dbReference>
<feature type="domain" description="RmlD-like substrate binding" evidence="7">
    <location>
        <begin position="10"/>
        <end position="301"/>
    </location>
</feature>
<keyword evidence="6" id="KW-0560">Oxidoreductase</keyword>
<evidence type="ECO:0000259" key="7">
    <source>
        <dbReference type="Pfam" id="PF04321"/>
    </source>
</evidence>
<evidence type="ECO:0000256" key="1">
    <source>
        <dbReference type="ARBA" id="ARBA00004781"/>
    </source>
</evidence>
<dbReference type="InterPro" id="IPR029903">
    <property type="entry name" value="RmlD-like-bd"/>
</dbReference>
<dbReference type="AlphaFoldDB" id="A0A2H0LLU7"/>
<evidence type="ECO:0000256" key="5">
    <source>
        <dbReference type="ARBA" id="ARBA00048200"/>
    </source>
</evidence>
<dbReference type="Gene3D" id="3.40.50.720">
    <property type="entry name" value="NAD(P)-binding Rossmann-like Domain"/>
    <property type="match status" value="1"/>
</dbReference>
<comment type="pathway">
    <text evidence="1 6">Carbohydrate biosynthesis; dTDP-L-rhamnose biosynthesis.</text>
</comment>
<evidence type="ECO:0000313" key="9">
    <source>
        <dbReference type="Proteomes" id="UP000230859"/>
    </source>
</evidence>
<dbReference type="EMBL" id="PCVY01000068">
    <property type="protein sequence ID" value="PIQ85361.1"/>
    <property type="molecule type" value="Genomic_DNA"/>
</dbReference>
<name>A0A2H0LLU7_9BACT</name>
<dbReference type="InterPro" id="IPR005913">
    <property type="entry name" value="dTDP_dehydrorham_reduct"/>
</dbReference>
<evidence type="ECO:0000256" key="6">
    <source>
        <dbReference type="RuleBase" id="RU364082"/>
    </source>
</evidence>
<dbReference type="GO" id="GO:0019305">
    <property type="term" value="P:dTDP-rhamnose biosynthetic process"/>
    <property type="evidence" value="ECO:0007669"/>
    <property type="project" value="UniProtKB-UniPathway"/>
</dbReference>
<evidence type="ECO:0000256" key="3">
    <source>
        <dbReference type="ARBA" id="ARBA00012929"/>
    </source>
</evidence>
<accession>A0A2H0LLU7</accession>
<dbReference type="CDD" id="cd05254">
    <property type="entry name" value="dTDP_HR_like_SDR_e"/>
    <property type="match status" value="1"/>
</dbReference>
<comment type="function">
    <text evidence="6">Catalyzes the reduction of dTDP-6-deoxy-L-lyxo-4-hexulose to yield dTDP-L-rhamnose.</text>
</comment>
<proteinExistence type="inferred from homology"/>
<evidence type="ECO:0000256" key="2">
    <source>
        <dbReference type="ARBA" id="ARBA00010944"/>
    </source>
</evidence>
<comment type="caution">
    <text evidence="8">The sequence shown here is derived from an EMBL/GenBank/DDBJ whole genome shotgun (WGS) entry which is preliminary data.</text>
</comment>
<dbReference type="GO" id="GO:0005829">
    <property type="term" value="C:cytosol"/>
    <property type="evidence" value="ECO:0007669"/>
    <property type="project" value="TreeGrafter"/>
</dbReference>
<organism evidence="8 9">
    <name type="scientific">Candidatus Abzuiibacterium crystallinum</name>
    <dbReference type="NCBI Taxonomy" id="1974748"/>
    <lineage>
        <taxon>Bacteria</taxon>
        <taxon>Pseudomonadati</taxon>
        <taxon>Candidatus Omnitrophota</taxon>
        <taxon>Candidatus Abzuiibacterium</taxon>
    </lineage>
</organism>
<gene>
    <name evidence="8" type="primary">rfbD</name>
    <name evidence="8" type="ORF">COV74_09180</name>
</gene>
<comment type="similarity">
    <text evidence="2 6">Belongs to the dTDP-4-dehydrorhamnose reductase family.</text>
</comment>
<dbReference type="EC" id="1.1.1.133" evidence="3 6"/>
<evidence type="ECO:0000256" key="4">
    <source>
        <dbReference type="ARBA" id="ARBA00017099"/>
    </source>
</evidence>
<dbReference type="PANTHER" id="PTHR10491">
    <property type="entry name" value="DTDP-4-DEHYDRORHAMNOSE REDUCTASE"/>
    <property type="match status" value="1"/>
</dbReference>
<keyword evidence="6" id="KW-0521">NADP</keyword>
<reference evidence="8 9" key="1">
    <citation type="submission" date="2017-09" db="EMBL/GenBank/DDBJ databases">
        <title>Depth-based differentiation of microbial function through sediment-hosted aquifers and enrichment of novel symbionts in the deep terrestrial subsurface.</title>
        <authorList>
            <person name="Probst A.J."/>
            <person name="Ladd B."/>
            <person name="Jarett J.K."/>
            <person name="Geller-Mcgrath D.E."/>
            <person name="Sieber C.M."/>
            <person name="Emerson J.B."/>
            <person name="Anantharaman K."/>
            <person name="Thomas B.C."/>
            <person name="Malmstrom R."/>
            <person name="Stieglmeier M."/>
            <person name="Klingl A."/>
            <person name="Woyke T."/>
            <person name="Ryan C.M."/>
            <person name="Banfield J.F."/>
        </authorList>
    </citation>
    <scope>NUCLEOTIDE SEQUENCE [LARGE SCALE GENOMIC DNA]</scope>
    <source>
        <strain evidence="8">CG11_big_fil_rev_8_21_14_0_20_45_26</strain>
    </source>
</reference>
<dbReference type="InterPro" id="IPR036291">
    <property type="entry name" value="NAD(P)-bd_dom_sf"/>
</dbReference>
<dbReference type="GO" id="GO:0008831">
    <property type="term" value="F:dTDP-4-dehydrorhamnose reductase activity"/>
    <property type="evidence" value="ECO:0007669"/>
    <property type="project" value="UniProtKB-EC"/>
</dbReference>
<dbReference type="Pfam" id="PF04321">
    <property type="entry name" value="RmlD_sub_bind"/>
    <property type="match status" value="1"/>
</dbReference>
<sequence>MFTRSNKKPKILVTGSSGMLGSAVITALQKEFDPYGMVRSDDRRSHYFQCDITQRSETIKHIERVNPQAVIHCAAMTDVDACEHDRQRALQVNFEGTKNVVDGSRHVNALMIYISTDFVFNGESREAYRESSIPHPINVYGESKLMGEFYVRDQSTKHLILRTSWLFGENGNNFMVKVLERAKRGEKLFIVHDQVGTPTYASDLAGAIKHVLTYNQDGDKKEGLNAVYHATNRGTASRYDIAKTLLKMCDLTQVEIQPIDSTELTNLAKRPQNSALNNSRFEQTFRLAFRSWQEALQEYVIRLGYKHAKTFHNT</sequence>
<dbReference type="Gene3D" id="3.90.25.10">
    <property type="entry name" value="UDP-galactose 4-epimerase, domain 1"/>
    <property type="match status" value="1"/>
</dbReference>
<evidence type="ECO:0000313" key="8">
    <source>
        <dbReference type="EMBL" id="PIQ85361.1"/>
    </source>
</evidence>